<accession>A0A1C0Y8D1</accession>
<reference evidence="3 4" key="1">
    <citation type="submission" date="2016-07" db="EMBL/GenBank/DDBJ databases">
        <title>Caryophanon latum genome sequencing.</title>
        <authorList>
            <person name="Verma A."/>
            <person name="Pal Y."/>
            <person name="Krishnamurthi S."/>
        </authorList>
    </citation>
    <scope>NUCLEOTIDE SEQUENCE [LARGE SCALE GENOMIC DNA]</scope>
    <source>
        <strain evidence="3 4">DSM 14151</strain>
    </source>
</reference>
<organism evidence="3 4">
    <name type="scientific">Caryophanon latum</name>
    <dbReference type="NCBI Taxonomy" id="33977"/>
    <lineage>
        <taxon>Bacteria</taxon>
        <taxon>Bacillati</taxon>
        <taxon>Bacillota</taxon>
        <taxon>Bacilli</taxon>
        <taxon>Bacillales</taxon>
        <taxon>Caryophanaceae</taxon>
        <taxon>Caryophanon</taxon>
    </lineage>
</organism>
<evidence type="ECO:0000313" key="4">
    <source>
        <dbReference type="Proteomes" id="UP000093482"/>
    </source>
</evidence>
<dbReference type="Gene3D" id="1.10.10.10">
    <property type="entry name" value="Winged helix-like DNA-binding domain superfamily/Winged helix DNA-binding domain"/>
    <property type="match status" value="1"/>
</dbReference>
<dbReference type="AlphaFoldDB" id="A0A1C0Y8D1"/>
<evidence type="ECO:0000259" key="2">
    <source>
        <dbReference type="SMART" id="SM00843"/>
    </source>
</evidence>
<comment type="caution">
    <text evidence="3">The sequence shown here is derived from an EMBL/GenBank/DDBJ whole genome shotgun (WGS) entry which is preliminary data.</text>
</comment>
<sequence>MKWLKKINQLFTHKELLDNSEQPKNVEQEAVVKKPQEEAILPPPNLQQRFTMSDPLQDIVEKAQQQAETTGAFRFPLIPDNEEFTVPPPPIPERREERVQQQKQKAAEVDLLNIVLEPEPDSPGLRGVLQDRKLGIHRKKQKPPRAIAPIGKKKKEPVSALRAIKEDPSFEHRRFVPSVVPSPIFGYGERTAAVQKPAAKELSTMNELLSKHKQQEPVEPSVEETLQTSKRQKVLTNKSILQTVEYAYEELPHVREARLAKEQPETVEANDYVEPASPELMMHPDVLEQDIIRMPSLHNIAPKQKDEAKLEEAAESKDEAKLEEAAESKDEAKLEEVAESKDEAKLEEAVESKDEAKLEEAAESKDEAKLEETVESKDEAKLEEAAESKDEAKLEETVESKDEAKLEETVESKDDVQPQQEPVIEQHTDEVQKQPEEAEAVQQQASATDVEHATTSFEGEIIEEERLDEPVLTNDASESTLSEQHEATNEAAVTKSVDDLFEAVCRFVYERQSASITAIKRQFHLNSSEAAPLIEKLEAHGYISEPKKGNRRDVLITEDELNRKFS</sequence>
<feature type="compositionally biased region" description="Basic and acidic residues" evidence="1">
    <location>
        <begin position="424"/>
        <end position="436"/>
    </location>
</feature>
<feature type="compositionally biased region" description="Basic and acidic residues" evidence="1">
    <location>
        <begin position="303"/>
        <end position="416"/>
    </location>
</feature>
<feature type="region of interest" description="Disordered" evidence="1">
    <location>
        <begin position="297"/>
        <end position="471"/>
    </location>
</feature>
<dbReference type="EMBL" id="MATO01000090">
    <property type="protein sequence ID" value="OCS83417.1"/>
    <property type="molecule type" value="Genomic_DNA"/>
</dbReference>
<dbReference type="SMART" id="SM00843">
    <property type="entry name" value="Ftsk_gamma"/>
    <property type="match status" value="1"/>
</dbReference>
<keyword evidence="4" id="KW-1185">Reference proteome</keyword>
<feature type="region of interest" description="Disordered" evidence="1">
    <location>
        <begin position="79"/>
        <end position="100"/>
    </location>
</feature>
<gene>
    <name evidence="3" type="ORF">A6K76_16230</name>
</gene>
<proteinExistence type="predicted"/>
<feature type="region of interest" description="Disordered" evidence="1">
    <location>
        <begin position="211"/>
        <end position="230"/>
    </location>
</feature>
<dbReference type="SUPFAM" id="SSF46785">
    <property type="entry name" value="Winged helix' DNA-binding domain"/>
    <property type="match status" value="1"/>
</dbReference>
<evidence type="ECO:0000256" key="1">
    <source>
        <dbReference type="SAM" id="MobiDB-lite"/>
    </source>
</evidence>
<dbReference type="InterPro" id="IPR018541">
    <property type="entry name" value="Ftsk_gamma"/>
</dbReference>
<feature type="domain" description="FtsK gamma" evidence="2">
    <location>
        <begin position="494"/>
        <end position="559"/>
    </location>
</feature>
<feature type="region of interest" description="Disordered" evidence="1">
    <location>
        <begin position="132"/>
        <end position="159"/>
    </location>
</feature>
<dbReference type="RefSeq" id="WP_066466626.1">
    <property type="nucleotide sequence ID" value="NZ_MATO01000090.1"/>
</dbReference>
<dbReference type="InterPro" id="IPR036388">
    <property type="entry name" value="WH-like_DNA-bd_sf"/>
</dbReference>
<dbReference type="Proteomes" id="UP000093482">
    <property type="component" value="Unassembled WGS sequence"/>
</dbReference>
<protein>
    <recommendedName>
        <fullName evidence="2">FtsK gamma domain-containing protein</fullName>
    </recommendedName>
</protein>
<name>A0A1C0Y8D1_9BACL</name>
<dbReference type="Pfam" id="PF09397">
    <property type="entry name" value="FtsK_gamma"/>
    <property type="match status" value="1"/>
</dbReference>
<dbReference type="InterPro" id="IPR036390">
    <property type="entry name" value="WH_DNA-bd_sf"/>
</dbReference>
<evidence type="ECO:0000313" key="3">
    <source>
        <dbReference type="EMBL" id="OCS83417.1"/>
    </source>
</evidence>